<reference evidence="2" key="1">
    <citation type="journal article" date="2021" name="Nat. Commun.">
        <title>Genetic determinants of endophytism in the Arabidopsis root mycobiome.</title>
        <authorList>
            <person name="Mesny F."/>
            <person name="Miyauchi S."/>
            <person name="Thiergart T."/>
            <person name="Pickel B."/>
            <person name="Atanasova L."/>
            <person name="Karlsson M."/>
            <person name="Huettel B."/>
            <person name="Barry K.W."/>
            <person name="Haridas S."/>
            <person name="Chen C."/>
            <person name="Bauer D."/>
            <person name="Andreopoulos W."/>
            <person name="Pangilinan J."/>
            <person name="LaButti K."/>
            <person name="Riley R."/>
            <person name="Lipzen A."/>
            <person name="Clum A."/>
            <person name="Drula E."/>
            <person name="Henrissat B."/>
            <person name="Kohler A."/>
            <person name="Grigoriev I.V."/>
            <person name="Martin F.M."/>
            <person name="Hacquard S."/>
        </authorList>
    </citation>
    <scope>NUCLEOTIDE SEQUENCE</scope>
    <source>
        <strain evidence="2">MPI-CAGE-CH-0243</strain>
    </source>
</reference>
<feature type="region of interest" description="Disordered" evidence="1">
    <location>
        <begin position="1"/>
        <end position="45"/>
    </location>
</feature>
<feature type="compositionally biased region" description="Low complexity" evidence="1">
    <location>
        <begin position="12"/>
        <end position="32"/>
    </location>
</feature>
<sequence>MSTEGETQPLGTTTIPSDPTTETPAPKASSPSPTTPTPTPTPTAKTTALAKLRYLLLRWISRLANTTDRNLIRLSKLLSSPAATDSLLCTVGYTLTLVHAVLSKVLERRLASIATEIASKANTILLPGETLIATLPAPESTKLLAKTVGSAKALADTISDFRLFVRMWGLMGLYTWARGTWNAPLAQDAARKDRVLRGVTWAQIASCVAFQVLENGAYLSSKGALTSNGWAGDVGKAKETRWWVWSSRFWAVHVGLEFVRLGVLWVGNDDAKLSEKNDGEKEDKLRMEEKRREKWLWWKDVVNNAAYFPMTLHWSVEEGILSSTGVGLCGMIAGGSNLVDFWRNTR</sequence>
<dbReference type="PANTHER" id="PTHR12652:SF25">
    <property type="entry name" value="MICROBODY (PEROXISOME) PROLIFERATION PROTEIN PEROXIN 11C (EUROFUNG)"/>
    <property type="match status" value="1"/>
</dbReference>
<gene>
    <name evidence="2" type="ORF">B0J11DRAFT_35697</name>
</gene>
<evidence type="ECO:0000313" key="2">
    <source>
        <dbReference type="EMBL" id="KAH7139118.1"/>
    </source>
</evidence>
<accession>A0A9P9EKG3</accession>
<evidence type="ECO:0008006" key="4">
    <source>
        <dbReference type="Google" id="ProtNLM"/>
    </source>
</evidence>
<protein>
    <recommendedName>
        <fullName evidence="4">Peroxin 11C</fullName>
    </recommendedName>
</protein>
<dbReference type="Proteomes" id="UP000700596">
    <property type="component" value="Unassembled WGS sequence"/>
</dbReference>
<comment type="caution">
    <text evidence="2">The sequence shown here is derived from an EMBL/GenBank/DDBJ whole genome shotgun (WGS) entry which is preliminary data.</text>
</comment>
<dbReference type="EMBL" id="JAGMWT010000001">
    <property type="protein sequence ID" value="KAH7139118.1"/>
    <property type="molecule type" value="Genomic_DNA"/>
</dbReference>
<dbReference type="PANTHER" id="PTHR12652">
    <property type="entry name" value="PEROXISOMAL BIOGENESIS FACTOR 11"/>
    <property type="match status" value="1"/>
</dbReference>
<evidence type="ECO:0000256" key="1">
    <source>
        <dbReference type="SAM" id="MobiDB-lite"/>
    </source>
</evidence>
<feature type="compositionally biased region" description="Polar residues" evidence="1">
    <location>
        <begin position="1"/>
        <end position="11"/>
    </location>
</feature>
<evidence type="ECO:0000313" key="3">
    <source>
        <dbReference type="Proteomes" id="UP000700596"/>
    </source>
</evidence>
<proteinExistence type="predicted"/>
<keyword evidence="3" id="KW-1185">Reference proteome</keyword>
<dbReference type="OrthoDB" id="10005898at2759"/>
<dbReference type="AlphaFoldDB" id="A0A9P9EKG3"/>
<name>A0A9P9EKG3_9PLEO</name>
<organism evidence="2 3">
    <name type="scientific">Dendryphion nanum</name>
    <dbReference type="NCBI Taxonomy" id="256645"/>
    <lineage>
        <taxon>Eukaryota</taxon>
        <taxon>Fungi</taxon>
        <taxon>Dikarya</taxon>
        <taxon>Ascomycota</taxon>
        <taxon>Pezizomycotina</taxon>
        <taxon>Dothideomycetes</taxon>
        <taxon>Pleosporomycetidae</taxon>
        <taxon>Pleosporales</taxon>
        <taxon>Torulaceae</taxon>
        <taxon>Dendryphion</taxon>
    </lineage>
</organism>